<dbReference type="InterPro" id="IPR029044">
    <property type="entry name" value="Nucleotide-diphossugar_trans"/>
</dbReference>
<reference evidence="10 11" key="1">
    <citation type="submission" date="2015-01" db="EMBL/GenBank/DDBJ databases">
        <title>The Genome Sequence of Fonsecaea multimorphosa CBS 102226.</title>
        <authorList>
            <consortium name="The Broad Institute Genomics Platform"/>
            <person name="Cuomo C."/>
            <person name="de Hoog S."/>
            <person name="Gorbushina A."/>
            <person name="Stielow B."/>
            <person name="Teixiera M."/>
            <person name="Abouelleil A."/>
            <person name="Chapman S.B."/>
            <person name="Priest M."/>
            <person name="Young S.K."/>
            <person name="Wortman J."/>
            <person name="Nusbaum C."/>
            <person name="Birren B."/>
        </authorList>
    </citation>
    <scope>NUCLEOTIDE SEQUENCE [LARGE SCALE GENOMIC DNA]</scope>
    <source>
        <strain evidence="10 11">CBS 102226</strain>
    </source>
</reference>
<keyword evidence="6 9" id="KW-0472">Membrane</keyword>
<evidence type="ECO:0000313" key="11">
    <source>
        <dbReference type="Proteomes" id="UP000053411"/>
    </source>
</evidence>
<feature type="region of interest" description="Disordered" evidence="8">
    <location>
        <begin position="520"/>
        <end position="542"/>
    </location>
</feature>
<evidence type="ECO:0000256" key="4">
    <source>
        <dbReference type="ARBA" id="ARBA00022692"/>
    </source>
</evidence>
<protein>
    <submittedName>
        <fullName evidence="10">Uncharacterized protein</fullName>
    </submittedName>
</protein>
<dbReference type="GO" id="GO:0016757">
    <property type="term" value="F:glycosyltransferase activity"/>
    <property type="evidence" value="ECO:0007669"/>
    <property type="project" value="UniProtKB-KW"/>
</dbReference>
<proteinExistence type="predicted"/>
<accession>A0A0D2L482</accession>
<dbReference type="RefSeq" id="XP_016637996.1">
    <property type="nucleotide sequence ID" value="XM_016771086.1"/>
</dbReference>
<dbReference type="CDD" id="cd06434">
    <property type="entry name" value="GT2_HAS"/>
    <property type="match status" value="1"/>
</dbReference>
<dbReference type="VEuPathDB" id="FungiDB:Z520_00565"/>
<keyword evidence="11" id="KW-1185">Reference proteome</keyword>
<keyword evidence="2" id="KW-0328">Glycosyltransferase</keyword>
<dbReference type="GeneID" id="27706311"/>
<feature type="compositionally biased region" description="Basic and acidic residues" evidence="8">
    <location>
        <begin position="458"/>
        <end position="475"/>
    </location>
</feature>
<evidence type="ECO:0000256" key="3">
    <source>
        <dbReference type="ARBA" id="ARBA00022679"/>
    </source>
</evidence>
<dbReference type="GO" id="GO:0016020">
    <property type="term" value="C:membrane"/>
    <property type="evidence" value="ECO:0007669"/>
    <property type="project" value="UniProtKB-SubCell"/>
</dbReference>
<dbReference type="InterPro" id="IPR052427">
    <property type="entry name" value="Glycosyltrans_GT2/GT47"/>
</dbReference>
<evidence type="ECO:0000256" key="5">
    <source>
        <dbReference type="ARBA" id="ARBA00022989"/>
    </source>
</evidence>
<dbReference type="PANTHER" id="PTHR47844:SF1">
    <property type="entry name" value="EXOSTOSIN-LIKE 2"/>
    <property type="match status" value="1"/>
</dbReference>
<evidence type="ECO:0000256" key="2">
    <source>
        <dbReference type="ARBA" id="ARBA00022676"/>
    </source>
</evidence>
<dbReference type="SUPFAM" id="SSF53448">
    <property type="entry name" value="Nucleotide-diphospho-sugar transferases"/>
    <property type="match status" value="1"/>
</dbReference>
<dbReference type="OrthoDB" id="2849215at2759"/>
<keyword evidence="5 9" id="KW-1133">Transmembrane helix</keyword>
<feature type="region of interest" description="Disordered" evidence="8">
    <location>
        <begin position="436"/>
        <end position="485"/>
    </location>
</feature>
<keyword evidence="3" id="KW-0808">Transferase</keyword>
<dbReference type="AlphaFoldDB" id="A0A0D2L482"/>
<evidence type="ECO:0000313" key="10">
    <source>
        <dbReference type="EMBL" id="KIY03874.1"/>
    </source>
</evidence>
<dbReference type="Proteomes" id="UP000053411">
    <property type="component" value="Unassembled WGS sequence"/>
</dbReference>
<keyword evidence="7" id="KW-0325">Glycoprotein</keyword>
<organism evidence="10 11">
    <name type="scientific">Fonsecaea multimorphosa CBS 102226</name>
    <dbReference type="NCBI Taxonomy" id="1442371"/>
    <lineage>
        <taxon>Eukaryota</taxon>
        <taxon>Fungi</taxon>
        <taxon>Dikarya</taxon>
        <taxon>Ascomycota</taxon>
        <taxon>Pezizomycotina</taxon>
        <taxon>Eurotiomycetes</taxon>
        <taxon>Chaetothyriomycetidae</taxon>
        <taxon>Chaetothyriales</taxon>
        <taxon>Herpotrichiellaceae</taxon>
        <taxon>Fonsecaea</taxon>
    </lineage>
</organism>
<feature type="transmembrane region" description="Helical" evidence="9">
    <location>
        <begin position="21"/>
        <end position="43"/>
    </location>
</feature>
<dbReference type="STRING" id="1442371.A0A0D2L482"/>
<keyword evidence="4 9" id="KW-0812">Transmembrane</keyword>
<dbReference type="PANTHER" id="PTHR47844">
    <property type="entry name" value="SYNTHASE CPS1, PUTATIVE (AFU_ORTHOLOGUE AFUA_7G02500)-RELATED"/>
    <property type="match status" value="1"/>
</dbReference>
<evidence type="ECO:0000256" key="8">
    <source>
        <dbReference type="SAM" id="MobiDB-lite"/>
    </source>
</evidence>
<evidence type="ECO:0000256" key="1">
    <source>
        <dbReference type="ARBA" id="ARBA00004370"/>
    </source>
</evidence>
<sequence>MATRLYWTILWTILLDKKNCFFLFLFVFRYLRFAVHLVSYFLYRPSPIPRSPSLTERDCTVVIPTCDPEDPAFSRCVESVVRAFPAVIHIVVVGKEQEKQVWSTILPYVTGFPSVCFRVSSSVQANKRHQIAVALPAVSTAITVLCDDHVIWPSATILRAAVAPFEEDDRVGGVGTTKRVIRHPHKGLWAGFWNVMGALYLERHNFEHTASNAVDGGVAVISGRTCLYRTHILQDLALLAGYLDERFLFGLCGPLNADDDNFLTRHLVRQGWKIKFQNTPEALILCDVGEYPKFLSQCLRWARTTFRSNCCSLVTDRSVYGAQPWAVYSLQLSLMVNFALFYDAALVWTLIQAPYLYTPTTLKTLVAWILLSKLPKLAPYFLRHPADLLYLPAYYVFAYFHSLIKLWALLTFWDTQWSGRNLDGINRAAAAAAAAGEDGADADDGEGKDGGEGGGGGGKDHLQGSDSRSLARENPEDYYSAHDSSLRHASASRGIAKTPWGTVRAQNLHQVPANVLQTQLGGSKRTKRAWTTGPTTTKQPPDYNAVHQENGIAPEVFHAAYSRRWTRRGECLRLHDGDACPPPLSPATTPAIPVPSEVDSTVSSVKAETYSRSWTRRGGCNKLHDEGYHLRRGTCVLRPCEQ</sequence>
<dbReference type="Gene3D" id="3.90.550.10">
    <property type="entry name" value="Spore Coat Polysaccharide Biosynthesis Protein SpsA, Chain A"/>
    <property type="match status" value="1"/>
</dbReference>
<dbReference type="EMBL" id="KN848062">
    <property type="protein sequence ID" value="KIY03874.1"/>
    <property type="molecule type" value="Genomic_DNA"/>
</dbReference>
<dbReference type="Pfam" id="PF13641">
    <property type="entry name" value="Glyco_tranf_2_3"/>
    <property type="match status" value="1"/>
</dbReference>
<comment type="subcellular location">
    <subcellularLocation>
        <location evidence="1">Membrane</location>
    </subcellularLocation>
</comment>
<name>A0A0D2L482_9EURO</name>
<evidence type="ECO:0000256" key="6">
    <source>
        <dbReference type="ARBA" id="ARBA00023136"/>
    </source>
</evidence>
<evidence type="ECO:0000256" key="7">
    <source>
        <dbReference type="ARBA" id="ARBA00023180"/>
    </source>
</evidence>
<evidence type="ECO:0000256" key="9">
    <source>
        <dbReference type="SAM" id="Phobius"/>
    </source>
</evidence>
<gene>
    <name evidence="10" type="ORF">Z520_00565</name>
</gene>